<evidence type="ECO:0000256" key="6">
    <source>
        <dbReference type="RuleBase" id="RU361200"/>
    </source>
</evidence>
<accession>A0A517MRB6</accession>
<keyword evidence="2 5" id="KW-0547">Nucleotide-binding</keyword>
<comment type="catalytic activity">
    <reaction evidence="5 6">
        <text>5-amino-1-(5-phospho-beta-D-ribosyl)imidazole + hydrogencarbonate + ATP = 5-carboxyamino-1-(5-phospho-D-ribosyl)imidazole + ADP + phosphate + 2 H(+)</text>
        <dbReference type="Rhea" id="RHEA:19317"/>
        <dbReference type="ChEBI" id="CHEBI:15378"/>
        <dbReference type="ChEBI" id="CHEBI:17544"/>
        <dbReference type="ChEBI" id="CHEBI:30616"/>
        <dbReference type="ChEBI" id="CHEBI:43474"/>
        <dbReference type="ChEBI" id="CHEBI:58730"/>
        <dbReference type="ChEBI" id="CHEBI:137981"/>
        <dbReference type="ChEBI" id="CHEBI:456216"/>
        <dbReference type="EC" id="6.3.4.18"/>
    </reaction>
</comment>
<dbReference type="EMBL" id="CP036263">
    <property type="protein sequence ID" value="QDS97409.1"/>
    <property type="molecule type" value="Genomic_DNA"/>
</dbReference>
<dbReference type="InterPro" id="IPR003135">
    <property type="entry name" value="ATP-grasp_carboxylate-amine"/>
</dbReference>
<evidence type="ECO:0000256" key="4">
    <source>
        <dbReference type="ARBA" id="ARBA00022840"/>
    </source>
</evidence>
<dbReference type="SUPFAM" id="SSF52440">
    <property type="entry name" value="PreATP-grasp domain"/>
    <property type="match status" value="1"/>
</dbReference>
<dbReference type="Pfam" id="PF22660">
    <property type="entry name" value="RS_preATP-grasp-like"/>
    <property type="match status" value="1"/>
</dbReference>
<dbReference type="Gene3D" id="3.40.50.20">
    <property type="match status" value="1"/>
</dbReference>
<dbReference type="InterPro" id="IPR040686">
    <property type="entry name" value="PurK_C"/>
</dbReference>
<evidence type="ECO:0000259" key="7">
    <source>
        <dbReference type="PROSITE" id="PS50975"/>
    </source>
</evidence>
<evidence type="ECO:0000256" key="3">
    <source>
        <dbReference type="ARBA" id="ARBA00022755"/>
    </source>
</evidence>
<dbReference type="NCBIfam" id="NF004677">
    <property type="entry name" value="PRK06019.1-3"/>
    <property type="match status" value="1"/>
</dbReference>
<feature type="binding site" evidence="5">
    <location>
        <position position="254"/>
    </location>
    <ligand>
        <name>ATP</name>
        <dbReference type="ChEBI" id="CHEBI:30616"/>
    </ligand>
</feature>
<dbReference type="Gene3D" id="3.30.1490.20">
    <property type="entry name" value="ATP-grasp fold, A domain"/>
    <property type="match status" value="1"/>
</dbReference>
<dbReference type="SUPFAM" id="SSF56059">
    <property type="entry name" value="Glutathione synthetase ATP-binding domain-like"/>
    <property type="match status" value="1"/>
</dbReference>
<dbReference type="InterPro" id="IPR013815">
    <property type="entry name" value="ATP_grasp_subdomain_1"/>
</dbReference>
<dbReference type="InterPro" id="IPR011054">
    <property type="entry name" value="Rudment_hybrid_motif"/>
</dbReference>
<dbReference type="RefSeq" id="WP_246117867.1">
    <property type="nucleotide sequence ID" value="NZ_CP036263.1"/>
</dbReference>
<proteinExistence type="inferred from homology"/>
<keyword evidence="1 5" id="KW-0436">Ligase</keyword>
<name>A0A517MRB6_9BACT</name>
<dbReference type="GO" id="GO:0034028">
    <property type="term" value="F:5-(carboxyamino)imidazole ribonucleotide synthase activity"/>
    <property type="evidence" value="ECO:0007669"/>
    <property type="project" value="UniProtKB-UniRule"/>
</dbReference>
<comment type="function">
    <text evidence="5">Catalyzes the ATP-dependent conversion of 5-aminoimidazole ribonucleotide (AIR) and HCO(3)(-) to N5-carboxyaminoimidazole ribonucleotide (N5-CAIR).</text>
</comment>
<dbReference type="PANTHER" id="PTHR11609">
    <property type="entry name" value="PURINE BIOSYNTHESIS PROTEIN 6/7, PUR6/7"/>
    <property type="match status" value="1"/>
</dbReference>
<evidence type="ECO:0000256" key="5">
    <source>
        <dbReference type="HAMAP-Rule" id="MF_01928"/>
    </source>
</evidence>
<evidence type="ECO:0000256" key="2">
    <source>
        <dbReference type="ARBA" id="ARBA00022741"/>
    </source>
</evidence>
<gene>
    <name evidence="5 6 8" type="primary">purK</name>
    <name evidence="8" type="ORF">HG15A2_06700</name>
</gene>
<keyword evidence="4 5" id="KW-0067">ATP-binding</keyword>
<comment type="pathway">
    <text evidence="5 6">Purine metabolism; IMP biosynthesis via de novo pathway; 5-amino-1-(5-phospho-D-ribosyl)imidazole-4-carboxylate from 5-amino-1-(5-phospho-D-ribosyl)imidazole (N5-CAIR route): step 1/2.</text>
</comment>
<keyword evidence="3 5" id="KW-0658">Purine biosynthesis</keyword>
<dbReference type="GO" id="GO:0004638">
    <property type="term" value="F:phosphoribosylaminoimidazole carboxylase activity"/>
    <property type="evidence" value="ECO:0007669"/>
    <property type="project" value="InterPro"/>
</dbReference>
<dbReference type="GO" id="GO:0006189">
    <property type="term" value="P:'de novo' IMP biosynthetic process"/>
    <property type="evidence" value="ECO:0007669"/>
    <property type="project" value="UniProtKB-UniRule"/>
</dbReference>
<dbReference type="InterPro" id="IPR054350">
    <property type="entry name" value="PurT/PurK_preATP-grasp"/>
</dbReference>
<comment type="subunit">
    <text evidence="5 6">Homodimer.</text>
</comment>
<dbReference type="Pfam" id="PF02222">
    <property type="entry name" value="ATP-grasp"/>
    <property type="match status" value="1"/>
</dbReference>
<dbReference type="AlphaFoldDB" id="A0A517MRB6"/>
<dbReference type="PANTHER" id="PTHR11609:SF5">
    <property type="entry name" value="PHOSPHORIBOSYLAMINOIMIDAZOLE CARBOXYLASE"/>
    <property type="match status" value="1"/>
</dbReference>
<comment type="function">
    <text evidence="6">Catalyzes the ATP-dependent conversion of 5-aminoimidazole ribonucleotide (AIR) and HCO(3)- to N5-carboxyaminoimidazole ribonucleotide (N5-CAIR).</text>
</comment>
<evidence type="ECO:0000313" key="8">
    <source>
        <dbReference type="EMBL" id="QDS97409.1"/>
    </source>
</evidence>
<feature type="binding site" evidence="5">
    <location>
        <begin position="193"/>
        <end position="199"/>
    </location>
    <ligand>
        <name>ATP</name>
        <dbReference type="ChEBI" id="CHEBI:30616"/>
    </ligand>
</feature>
<feature type="domain" description="ATP-grasp" evidence="7">
    <location>
        <begin position="152"/>
        <end position="342"/>
    </location>
</feature>
<sequence>MPIKRIKHNKSATLHCLSSATQGVTKSNERAGAMSEESQAILPGATIGVFGSGQLGRMLAHTATRMGYRVRVFAPESRLLKEPSPAGGVAQWQTVAEYDDLDAVTEFARSVDVVTLEFENIPSATVETAAIHALVRPSAQVLHTTQDRLREKTFLQEAGIGCTPFAAITTDEELQAAVESVGLPGIIKTSAWGYDGKGQTLVRTLDELSAAWEAMDRQSAILEGLVDFQCEFSMLVARSPSGEVKTCGPLANDHANHILDVTTLSAKPTSGPLAGLSEKAATVARTVAERLDAIGLLCVEFFLTKSGGILVNEIAPRPHNSGHLTIEACQCSQFEQQVRAVCNVPLGSFNLIGPSAAMANLMGDLWFENGMLREPNWSAVLASPQLRLHLYGKAEPRPGRKMGHLTALADSPEEAERLVREARAALGS</sequence>
<dbReference type="FunFam" id="3.30.1490.20:FF:000015">
    <property type="entry name" value="N5-carboxyaminoimidazole ribonucleotide synthase"/>
    <property type="match status" value="1"/>
</dbReference>
<comment type="similarity">
    <text evidence="5 6">Belongs to the PurK/PurT family.</text>
</comment>
<dbReference type="GO" id="GO:0046872">
    <property type="term" value="F:metal ion binding"/>
    <property type="evidence" value="ECO:0007669"/>
    <property type="project" value="InterPro"/>
</dbReference>
<dbReference type="Gene3D" id="3.30.470.20">
    <property type="entry name" value="ATP-grasp fold, B domain"/>
    <property type="match status" value="1"/>
</dbReference>
<dbReference type="UniPathway" id="UPA00074">
    <property type="reaction ID" value="UER00942"/>
</dbReference>
<dbReference type="NCBIfam" id="NF004676">
    <property type="entry name" value="PRK06019.1-2"/>
    <property type="match status" value="1"/>
</dbReference>
<feature type="binding site" evidence="5">
    <location>
        <begin position="223"/>
        <end position="226"/>
    </location>
    <ligand>
        <name>ATP</name>
        <dbReference type="ChEBI" id="CHEBI:30616"/>
    </ligand>
</feature>
<dbReference type="HAMAP" id="MF_01928">
    <property type="entry name" value="PurK"/>
    <property type="match status" value="1"/>
</dbReference>
<organism evidence="8 9">
    <name type="scientific">Adhaeretor mobilis</name>
    <dbReference type="NCBI Taxonomy" id="1930276"/>
    <lineage>
        <taxon>Bacteria</taxon>
        <taxon>Pseudomonadati</taxon>
        <taxon>Planctomycetota</taxon>
        <taxon>Planctomycetia</taxon>
        <taxon>Pirellulales</taxon>
        <taxon>Lacipirellulaceae</taxon>
        <taxon>Adhaeretor</taxon>
    </lineage>
</organism>
<reference evidence="8 9" key="1">
    <citation type="submission" date="2019-02" db="EMBL/GenBank/DDBJ databases">
        <title>Deep-cultivation of Planctomycetes and their phenomic and genomic characterization uncovers novel biology.</title>
        <authorList>
            <person name="Wiegand S."/>
            <person name="Jogler M."/>
            <person name="Boedeker C."/>
            <person name="Pinto D."/>
            <person name="Vollmers J."/>
            <person name="Rivas-Marin E."/>
            <person name="Kohn T."/>
            <person name="Peeters S.H."/>
            <person name="Heuer A."/>
            <person name="Rast P."/>
            <person name="Oberbeckmann S."/>
            <person name="Bunk B."/>
            <person name="Jeske O."/>
            <person name="Meyerdierks A."/>
            <person name="Storesund J.E."/>
            <person name="Kallscheuer N."/>
            <person name="Luecker S."/>
            <person name="Lage O.M."/>
            <person name="Pohl T."/>
            <person name="Merkel B.J."/>
            <person name="Hornburger P."/>
            <person name="Mueller R.-W."/>
            <person name="Bruemmer F."/>
            <person name="Labrenz M."/>
            <person name="Spormann A.M."/>
            <person name="Op den Camp H."/>
            <person name="Overmann J."/>
            <person name="Amann R."/>
            <person name="Jetten M.S.M."/>
            <person name="Mascher T."/>
            <person name="Medema M.H."/>
            <person name="Devos D.P."/>
            <person name="Kaster A.-K."/>
            <person name="Ovreas L."/>
            <person name="Rohde M."/>
            <person name="Galperin M.Y."/>
            <person name="Jogler C."/>
        </authorList>
    </citation>
    <scope>NUCLEOTIDE SEQUENCE [LARGE SCALE GENOMIC DNA]</scope>
    <source>
        <strain evidence="8 9">HG15A2</strain>
    </source>
</reference>
<dbReference type="Proteomes" id="UP000319852">
    <property type="component" value="Chromosome"/>
</dbReference>
<feature type="binding site" evidence="5">
    <location>
        <position position="231"/>
    </location>
    <ligand>
        <name>ATP</name>
        <dbReference type="ChEBI" id="CHEBI:30616"/>
    </ligand>
</feature>
<dbReference type="KEGG" id="amob:HG15A2_06700"/>
<dbReference type="InterPro" id="IPR005875">
    <property type="entry name" value="PurK"/>
</dbReference>
<dbReference type="GO" id="GO:0005829">
    <property type="term" value="C:cytosol"/>
    <property type="evidence" value="ECO:0007669"/>
    <property type="project" value="TreeGrafter"/>
</dbReference>
<feature type="binding site" evidence="5">
    <location>
        <begin position="312"/>
        <end position="313"/>
    </location>
    <ligand>
        <name>ATP</name>
        <dbReference type="ChEBI" id="CHEBI:30616"/>
    </ligand>
</feature>
<feature type="binding site" evidence="5">
    <location>
        <position position="188"/>
    </location>
    <ligand>
        <name>ATP</name>
        <dbReference type="ChEBI" id="CHEBI:30616"/>
    </ligand>
</feature>
<keyword evidence="9" id="KW-1185">Reference proteome</keyword>
<dbReference type="GO" id="GO:0005524">
    <property type="term" value="F:ATP binding"/>
    <property type="evidence" value="ECO:0007669"/>
    <property type="project" value="UniProtKB-UniRule"/>
</dbReference>
<dbReference type="NCBIfam" id="TIGR01161">
    <property type="entry name" value="purK"/>
    <property type="match status" value="1"/>
</dbReference>
<dbReference type="NCBIfam" id="NF004679">
    <property type="entry name" value="PRK06019.1-5"/>
    <property type="match status" value="1"/>
</dbReference>
<dbReference type="PROSITE" id="PS50975">
    <property type="entry name" value="ATP_GRASP"/>
    <property type="match status" value="1"/>
</dbReference>
<feature type="binding site" evidence="5">
    <location>
        <position position="148"/>
    </location>
    <ligand>
        <name>ATP</name>
        <dbReference type="ChEBI" id="CHEBI:30616"/>
    </ligand>
</feature>
<dbReference type="SUPFAM" id="SSF51246">
    <property type="entry name" value="Rudiment single hybrid motif"/>
    <property type="match status" value="1"/>
</dbReference>
<evidence type="ECO:0000313" key="9">
    <source>
        <dbReference type="Proteomes" id="UP000319852"/>
    </source>
</evidence>
<evidence type="ECO:0000256" key="1">
    <source>
        <dbReference type="ARBA" id="ARBA00022598"/>
    </source>
</evidence>
<dbReference type="InterPro" id="IPR011761">
    <property type="entry name" value="ATP-grasp"/>
</dbReference>
<dbReference type="EC" id="6.3.4.18" evidence="5 6"/>
<protein>
    <recommendedName>
        <fullName evidence="5 6">N5-carboxyaminoimidazole ribonucleotide synthase</fullName>
        <shortName evidence="5 6">N5-CAIR synthase</shortName>
        <ecNumber evidence="5 6">6.3.4.18</ecNumber>
    </recommendedName>
    <alternativeName>
        <fullName evidence="5 6">5-(carboxyamino)imidazole ribonucleotide synthetase</fullName>
    </alternativeName>
</protein>
<dbReference type="InterPro" id="IPR016185">
    <property type="entry name" value="PreATP-grasp_dom_sf"/>
</dbReference>
<dbReference type="Pfam" id="PF17769">
    <property type="entry name" value="PurK_C"/>
    <property type="match status" value="1"/>
</dbReference>